<evidence type="ECO:0000256" key="9">
    <source>
        <dbReference type="ARBA" id="ARBA00060983"/>
    </source>
</evidence>
<dbReference type="PANTHER" id="PTHR43727:SF2">
    <property type="entry name" value="GROUP IV DECARBOXYLASE"/>
    <property type="match status" value="1"/>
</dbReference>
<dbReference type="SUPFAM" id="SSF50621">
    <property type="entry name" value="Alanine racemase C-terminal domain-like"/>
    <property type="match status" value="1"/>
</dbReference>
<dbReference type="GO" id="GO:0009507">
    <property type="term" value="C:chloroplast"/>
    <property type="evidence" value="ECO:0007669"/>
    <property type="project" value="TreeGrafter"/>
</dbReference>
<dbReference type="EMBL" id="UINC01057656">
    <property type="protein sequence ID" value="SVB79052.1"/>
    <property type="molecule type" value="Genomic_DNA"/>
</dbReference>
<feature type="domain" description="Orn/DAP/Arg decarboxylase 2 C-terminal" evidence="11">
    <location>
        <begin position="173"/>
        <end position="261"/>
    </location>
</feature>
<dbReference type="GO" id="GO:0009089">
    <property type="term" value="P:lysine biosynthetic process via diaminopimelate"/>
    <property type="evidence" value="ECO:0007669"/>
    <property type="project" value="InterPro"/>
</dbReference>
<keyword evidence="5" id="KW-0457">Lysine biosynthesis</keyword>
<proteinExistence type="inferred from homology"/>
<name>A0A382GVZ8_9ZZZZ</name>
<feature type="non-terminal residue" evidence="13">
    <location>
        <position position="1"/>
    </location>
</feature>
<evidence type="ECO:0000256" key="2">
    <source>
        <dbReference type="ARBA" id="ARBA00022605"/>
    </source>
</evidence>
<evidence type="ECO:0000259" key="11">
    <source>
        <dbReference type="Pfam" id="PF00278"/>
    </source>
</evidence>
<organism evidence="13">
    <name type="scientific">marine metagenome</name>
    <dbReference type="NCBI Taxonomy" id="408172"/>
    <lineage>
        <taxon>unclassified sequences</taxon>
        <taxon>metagenomes</taxon>
        <taxon>ecological metagenomes</taxon>
    </lineage>
</organism>
<reference evidence="13" key="1">
    <citation type="submission" date="2018-05" db="EMBL/GenBank/DDBJ databases">
        <authorList>
            <person name="Lanie J.A."/>
            <person name="Ng W.-L."/>
            <person name="Kazmierczak K.M."/>
            <person name="Andrzejewski T.M."/>
            <person name="Davidsen T.M."/>
            <person name="Wayne K.J."/>
            <person name="Tettelin H."/>
            <person name="Glass J.I."/>
            <person name="Rusch D."/>
            <person name="Podicherti R."/>
            <person name="Tsui H.-C.T."/>
            <person name="Winkler M.E."/>
        </authorList>
    </citation>
    <scope>NUCLEOTIDE SEQUENCE</scope>
</reference>
<dbReference type="Pfam" id="PF00278">
    <property type="entry name" value="Orn_DAP_Arg_deC"/>
    <property type="match status" value="1"/>
</dbReference>
<dbReference type="GO" id="GO:0008836">
    <property type="term" value="F:diaminopimelate decarboxylase activity"/>
    <property type="evidence" value="ECO:0007669"/>
    <property type="project" value="UniProtKB-EC"/>
</dbReference>
<dbReference type="Gene3D" id="3.20.20.10">
    <property type="entry name" value="Alanine racemase"/>
    <property type="match status" value="1"/>
</dbReference>
<protein>
    <recommendedName>
        <fullName evidence="10">diaminopimelate decarboxylase</fullName>
        <ecNumber evidence="10">4.1.1.20</ecNumber>
    </recommendedName>
</protein>
<dbReference type="PANTHER" id="PTHR43727">
    <property type="entry name" value="DIAMINOPIMELATE DECARBOXYLASE"/>
    <property type="match status" value="1"/>
</dbReference>
<keyword evidence="4" id="KW-0663">Pyridoxal phosphate</keyword>
<dbReference type="PRINTS" id="PR01181">
    <property type="entry name" value="DAPDCRBXLASE"/>
</dbReference>
<comment type="cofactor">
    <cofactor evidence="1">
        <name>pyridoxal 5'-phosphate</name>
        <dbReference type="ChEBI" id="CHEBI:597326"/>
    </cofactor>
</comment>
<evidence type="ECO:0000256" key="10">
    <source>
        <dbReference type="ARBA" id="ARBA00066427"/>
    </source>
</evidence>
<evidence type="ECO:0000259" key="12">
    <source>
        <dbReference type="Pfam" id="PF02784"/>
    </source>
</evidence>
<dbReference type="Gene3D" id="2.40.37.10">
    <property type="entry name" value="Lyase, Ornithine Decarboxylase, Chain A, domain 1"/>
    <property type="match status" value="1"/>
</dbReference>
<feature type="domain" description="Orn/DAP/Arg decarboxylase 2 N-terminal" evidence="12">
    <location>
        <begin position="2"/>
        <end position="171"/>
    </location>
</feature>
<evidence type="ECO:0000256" key="8">
    <source>
        <dbReference type="ARBA" id="ARBA00060643"/>
    </source>
</evidence>
<dbReference type="FunFam" id="2.40.37.10:FF:000003">
    <property type="entry name" value="Diaminopimelate decarboxylase"/>
    <property type="match status" value="1"/>
</dbReference>
<keyword evidence="3" id="KW-0210">Decarboxylase</keyword>
<evidence type="ECO:0000256" key="4">
    <source>
        <dbReference type="ARBA" id="ARBA00022898"/>
    </source>
</evidence>
<dbReference type="SUPFAM" id="SSF51419">
    <property type="entry name" value="PLP-binding barrel"/>
    <property type="match status" value="1"/>
</dbReference>
<dbReference type="PROSITE" id="PS00879">
    <property type="entry name" value="ODR_DC_2_2"/>
    <property type="match status" value="1"/>
</dbReference>
<comment type="catalytic activity">
    <reaction evidence="7">
        <text>meso-2,6-diaminopimelate + H(+) = L-lysine + CO2</text>
        <dbReference type="Rhea" id="RHEA:15101"/>
        <dbReference type="ChEBI" id="CHEBI:15378"/>
        <dbReference type="ChEBI" id="CHEBI:16526"/>
        <dbReference type="ChEBI" id="CHEBI:32551"/>
        <dbReference type="ChEBI" id="CHEBI:57791"/>
        <dbReference type="EC" id="4.1.1.20"/>
    </reaction>
</comment>
<dbReference type="CDD" id="cd06828">
    <property type="entry name" value="PLPDE_III_DapDC"/>
    <property type="match status" value="1"/>
</dbReference>
<evidence type="ECO:0000256" key="5">
    <source>
        <dbReference type="ARBA" id="ARBA00023154"/>
    </source>
</evidence>
<dbReference type="FunFam" id="3.20.20.10:FF:000003">
    <property type="entry name" value="Diaminopimelate decarboxylase"/>
    <property type="match status" value="1"/>
</dbReference>
<dbReference type="InterPro" id="IPR029066">
    <property type="entry name" value="PLP-binding_barrel"/>
</dbReference>
<dbReference type="InterPro" id="IPR022644">
    <property type="entry name" value="De-COase2_N"/>
</dbReference>
<sequence>ELMNAIQNQVLINIDSEFDLQHIQQAANGVRKRANVLIRINPDIDPQVHPYVSTGIKNSKFGIQNNKLDWFLDSIKSSALLNLVGIHCHLGSTIEQTQIFYDATVLMLKFVEIIRSQGFELQYLNIGGGLGIDYHKQGKILPTPLELINSIREILENQHISLIIEPGRSIVGNTSILVNRIIGVKTNGNKNFVVIDGSMAELIRPSLYDAYHHIDLIEPCKGQLQTFDIVGPVCESADFLAKDRLLASPLEGMGLAVWDTGAYCQVMSSNYNLKMRPPEYWIDGNQLIQIRKKERIEDYLNLFNI</sequence>
<evidence type="ECO:0000256" key="1">
    <source>
        <dbReference type="ARBA" id="ARBA00001933"/>
    </source>
</evidence>
<dbReference type="InterPro" id="IPR022657">
    <property type="entry name" value="De-COase2_CS"/>
</dbReference>
<evidence type="ECO:0000256" key="6">
    <source>
        <dbReference type="ARBA" id="ARBA00023239"/>
    </source>
</evidence>
<dbReference type="InterPro" id="IPR009006">
    <property type="entry name" value="Ala_racemase/Decarboxylase_C"/>
</dbReference>
<dbReference type="Pfam" id="PF02784">
    <property type="entry name" value="Orn_Arg_deC_N"/>
    <property type="match status" value="1"/>
</dbReference>
<dbReference type="InterPro" id="IPR022643">
    <property type="entry name" value="De-COase2_C"/>
</dbReference>
<comment type="pathway">
    <text evidence="8">Amino-acid biosynthesis; L-lysine biosynthesis via DAP pathway; L-lysine from DL-2,6-diaminopimelate: step 1/1.</text>
</comment>
<dbReference type="EC" id="4.1.1.20" evidence="10"/>
<keyword evidence="2" id="KW-0028">Amino-acid biosynthesis</keyword>
<keyword evidence="6" id="KW-0456">Lyase</keyword>
<accession>A0A382GVZ8</accession>
<dbReference type="AlphaFoldDB" id="A0A382GVZ8"/>
<evidence type="ECO:0000313" key="13">
    <source>
        <dbReference type="EMBL" id="SVB79052.1"/>
    </source>
</evidence>
<dbReference type="NCBIfam" id="TIGR01048">
    <property type="entry name" value="lysA"/>
    <property type="match status" value="1"/>
</dbReference>
<comment type="similarity">
    <text evidence="9">Belongs to the Orn/Lys/Arg decarboxylase class-II family. LysA subfamily.</text>
</comment>
<evidence type="ECO:0000256" key="3">
    <source>
        <dbReference type="ARBA" id="ARBA00022793"/>
    </source>
</evidence>
<dbReference type="PRINTS" id="PR01179">
    <property type="entry name" value="ODADCRBXLASE"/>
</dbReference>
<dbReference type="InterPro" id="IPR000183">
    <property type="entry name" value="Orn/DAP/Arg_de-COase"/>
</dbReference>
<dbReference type="InterPro" id="IPR002986">
    <property type="entry name" value="DAP_deCOOHase_LysA"/>
</dbReference>
<gene>
    <name evidence="13" type="ORF">METZ01_LOCUS231906</name>
</gene>
<evidence type="ECO:0000256" key="7">
    <source>
        <dbReference type="ARBA" id="ARBA00050464"/>
    </source>
</evidence>